<keyword evidence="3" id="KW-1185">Reference proteome</keyword>
<evidence type="ECO:0000313" key="2">
    <source>
        <dbReference type="EMBL" id="KAJ3595728.1"/>
    </source>
</evidence>
<reference evidence="2" key="1">
    <citation type="submission" date="2022-07" db="EMBL/GenBank/DDBJ databases">
        <title>Chromosome-level genome of Muraenolepis orangiensis.</title>
        <authorList>
            <person name="Kim J."/>
        </authorList>
    </citation>
    <scope>NUCLEOTIDE SEQUENCE</scope>
    <source>
        <strain evidence="2">KU_S4_2022</strain>
        <tissue evidence="2">Muscle</tissue>
    </source>
</reference>
<feature type="signal peptide" evidence="1">
    <location>
        <begin position="1"/>
        <end position="22"/>
    </location>
</feature>
<evidence type="ECO:0000313" key="3">
    <source>
        <dbReference type="Proteomes" id="UP001148018"/>
    </source>
</evidence>
<dbReference type="Proteomes" id="UP001148018">
    <property type="component" value="Unassembled WGS sequence"/>
</dbReference>
<comment type="caution">
    <text evidence="2">The sequence shown here is derived from an EMBL/GenBank/DDBJ whole genome shotgun (WGS) entry which is preliminary data.</text>
</comment>
<evidence type="ECO:0008006" key="4">
    <source>
        <dbReference type="Google" id="ProtNLM"/>
    </source>
</evidence>
<dbReference type="AlphaFoldDB" id="A0A9Q0DY99"/>
<feature type="chain" id="PRO_5040492867" description="Secreted protein" evidence="1">
    <location>
        <begin position="23"/>
        <end position="106"/>
    </location>
</feature>
<organism evidence="2 3">
    <name type="scientific">Muraenolepis orangiensis</name>
    <name type="common">Patagonian moray cod</name>
    <dbReference type="NCBI Taxonomy" id="630683"/>
    <lineage>
        <taxon>Eukaryota</taxon>
        <taxon>Metazoa</taxon>
        <taxon>Chordata</taxon>
        <taxon>Craniata</taxon>
        <taxon>Vertebrata</taxon>
        <taxon>Euteleostomi</taxon>
        <taxon>Actinopterygii</taxon>
        <taxon>Neopterygii</taxon>
        <taxon>Teleostei</taxon>
        <taxon>Neoteleostei</taxon>
        <taxon>Acanthomorphata</taxon>
        <taxon>Zeiogadaria</taxon>
        <taxon>Gadariae</taxon>
        <taxon>Gadiformes</taxon>
        <taxon>Muraenolepidoidei</taxon>
        <taxon>Muraenolepididae</taxon>
        <taxon>Muraenolepis</taxon>
    </lineage>
</organism>
<accession>A0A9Q0DY99</accession>
<keyword evidence="1" id="KW-0732">Signal</keyword>
<sequence>MILRAFVSLFAVFVLCSPGVRWVGTPEEYRTSSGEFLRCNGKFGGLFSPREERSSGGAPPRLRVPWELSVSCCGSPPPPAPPRRGVVVLVRGTGAPRGHHADMLTV</sequence>
<gene>
    <name evidence="2" type="ORF">NHX12_005031</name>
</gene>
<proteinExistence type="predicted"/>
<name>A0A9Q0DY99_9TELE</name>
<protein>
    <recommendedName>
        <fullName evidence="4">Secreted protein</fullName>
    </recommendedName>
</protein>
<dbReference type="EMBL" id="JANIIK010000111">
    <property type="protein sequence ID" value="KAJ3595728.1"/>
    <property type="molecule type" value="Genomic_DNA"/>
</dbReference>
<evidence type="ECO:0000256" key="1">
    <source>
        <dbReference type="SAM" id="SignalP"/>
    </source>
</evidence>